<name>A0A512TKT5_CLOBU</name>
<comment type="function">
    <text evidence="1 6">Required for the transposition of the insertion element.</text>
</comment>
<dbReference type="Pfam" id="PF00872">
    <property type="entry name" value="Transposase_mut"/>
    <property type="match status" value="1"/>
</dbReference>
<sequence length="66" mass="7685">MIPDSANTRNGKKQKTIRSKYEEIPIEVQQDRDGTFETQIVKKRQEDISSIEVKIISMYAKVLTTR</sequence>
<gene>
    <name evidence="7" type="ORF">CBU02nite_13730</name>
</gene>
<evidence type="ECO:0000256" key="6">
    <source>
        <dbReference type="RuleBase" id="RU365089"/>
    </source>
</evidence>
<dbReference type="InterPro" id="IPR001207">
    <property type="entry name" value="Transposase_mutator"/>
</dbReference>
<evidence type="ECO:0000256" key="3">
    <source>
        <dbReference type="ARBA" id="ARBA00022578"/>
    </source>
</evidence>
<dbReference type="AlphaFoldDB" id="A0A512TKT5"/>
<evidence type="ECO:0000256" key="4">
    <source>
        <dbReference type="ARBA" id="ARBA00023125"/>
    </source>
</evidence>
<dbReference type="Proteomes" id="UP000321089">
    <property type="component" value="Unassembled WGS sequence"/>
</dbReference>
<proteinExistence type="inferred from homology"/>
<comment type="similarity">
    <text evidence="2 6">Belongs to the transposase mutator family.</text>
</comment>
<reference evidence="7 8" key="1">
    <citation type="submission" date="2019-07" db="EMBL/GenBank/DDBJ databases">
        <title>Whole genome shotgun sequence of Clostridium butyricum NBRC 3858.</title>
        <authorList>
            <person name="Hosoyama A."/>
            <person name="Uohara A."/>
            <person name="Ohji S."/>
            <person name="Ichikawa N."/>
        </authorList>
    </citation>
    <scope>NUCLEOTIDE SEQUENCE [LARGE SCALE GENOMIC DNA]</scope>
    <source>
        <strain evidence="7 8">NBRC 3858</strain>
    </source>
</reference>
<dbReference type="GO" id="GO:0003677">
    <property type="term" value="F:DNA binding"/>
    <property type="evidence" value="ECO:0007669"/>
    <property type="project" value="UniProtKB-UniRule"/>
</dbReference>
<organism evidence="7 8">
    <name type="scientific">Clostridium butyricum</name>
    <dbReference type="NCBI Taxonomy" id="1492"/>
    <lineage>
        <taxon>Bacteria</taxon>
        <taxon>Bacillati</taxon>
        <taxon>Bacillota</taxon>
        <taxon>Clostridia</taxon>
        <taxon>Eubacteriales</taxon>
        <taxon>Clostridiaceae</taxon>
        <taxon>Clostridium</taxon>
    </lineage>
</organism>
<dbReference type="GO" id="GO:0006313">
    <property type="term" value="P:DNA transposition"/>
    <property type="evidence" value="ECO:0007669"/>
    <property type="project" value="UniProtKB-UniRule"/>
</dbReference>
<keyword evidence="6" id="KW-0814">Transposable element</keyword>
<dbReference type="EMBL" id="BKBC01000013">
    <property type="protein sequence ID" value="GEQ20867.1"/>
    <property type="molecule type" value="Genomic_DNA"/>
</dbReference>
<keyword evidence="5 6" id="KW-0233">DNA recombination</keyword>
<keyword evidence="4 6" id="KW-0238">DNA-binding</keyword>
<evidence type="ECO:0000313" key="7">
    <source>
        <dbReference type="EMBL" id="GEQ20867.1"/>
    </source>
</evidence>
<evidence type="ECO:0000256" key="1">
    <source>
        <dbReference type="ARBA" id="ARBA00002190"/>
    </source>
</evidence>
<dbReference type="PANTHER" id="PTHR33217:SF8">
    <property type="entry name" value="MUTATOR FAMILY TRANSPOSASE"/>
    <property type="match status" value="1"/>
</dbReference>
<comment type="caution">
    <text evidence="7">The sequence shown here is derived from an EMBL/GenBank/DDBJ whole genome shotgun (WGS) entry which is preliminary data.</text>
</comment>
<evidence type="ECO:0000256" key="2">
    <source>
        <dbReference type="ARBA" id="ARBA00010961"/>
    </source>
</evidence>
<accession>A0A512TKT5</accession>
<evidence type="ECO:0000256" key="5">
    <source>
        <dbReference type="ARBA" id="ARBA00023172"/>
    </source>
</evidence>
<keyword evidence="3 6" id="KW-0815">Transposition</keyword>
<dbReference type="PANTHER" id="PTHR33217">
    <property type="entry name" value="TRANSPOSASE FOR INSERTION SEQUENCE ELEMENT IS1081"/>
    <property type="match status" value="1"/>
</dbReference>
<dbReference type="GO" id="GO:0004803">
    <property type="term" value="F:transposase activity"/>
    <property type="evidence" value="ECO:0007669"/>
    <property type="project" value="UniProtKB-UniRule"/>
</dbReference>
<evidence type="ECO:0000313" key="8">
    <source>
        <dbReference type="Proteomes" id="UP000321089"/>
    </source>
</evidence>
<protein>
    <recommendedName>
        <fullName evidence="6">Mutator family transposase</fullName>
    </recommendedName>
</protein>